<dbReference type="InterPro" id="IPR051954">
    <property type="entry name" value="tRNA_methyltransferase_THADA"/>
</dbReference>
<dbReference type="InterPro" id="IPR019442">
    <property type="entry name" value="THADA/TRM732_DUF2428"/>
</dbReference>
<gene>
    <name evidence="7" type="ORF">CAEBREN_12611</name>
</gene>
<name>G0MNP5_CAEBE</name>
<dbReference type="InParanoid" id="G0MNP5"/>
<keyword evidence="2" id="KW-0819">tRNA processing</keyword>
<protein>
    <recommendedName>
        <fullName evidence="3">tRNA (32-2'-O)-methyltransferase regulator THADA</fullName>
    </recommendedName>
</protein>
<evidence type="ECO:0000259" key="6">
    <source>
        <dbReference type="Pfam" id="PF25151"/>
    </source>
</evidence>
<evidence type="ECO:0000313" key="7">
    <source>
        <dbReference type="EMBL" id="EGT38892.1"/>
    </source>
</evidence>
<dbReference type="PANTHER" id="PTHR14387">
    <property type="entry name" value="THADA/DEATH RECEPTOR INTERACTING PROTEIN"/>
    <property type="match status" value="1"/>
</dbReference>
<evidence type="ECO:0000313" key="8">
    <source>
        <dbReference type="Proteomes" id="UP000008068"/>
    </source>
</evidence>
<dbReference type="Pfam" id="PF10350">
    <property type="entry name" value="DUF2428"/>
    <property type="match status" value="1"/>
</dbReference>
<evidence type="ECO:0000256" key="1">
    <source>
        <dbReference type="ARBA" id="ARBA00010409"/>
    </source>
</evidence>
<dbReference type="OMA" id="EHECFLV"/>
<dbReference type="InterPro" id="IPR016024">
    <property type="entry name" value="ARM-type_fold"/>
</dbReference>
<dbReference type="InterPro" id="IPR056843">
    <property type="entry name" value="THADA-like_TPR"/>
</dbReference>
<evidence type="ECO:0000259" key="4">
    <source>
        <dbReference type="Pfam" id="PF10350"/>
    </source>
</evidence>
<dbReference type="STRING" id="135651.G0MNP5"/>
<dbReference type="PANTHER" id="PTHR14387:SF7">
    <property type="entry name" value="THYROID ADENOMA-ASSOCIATED PROTEIN"/>
    <property type="match status" value="1"/>
</dbReference>
<dbReference type="OrthoDB" id="73997at2759"/>
<dbReference type="InterPro" id="IPR056842">
    <property type="entry name" value="THADA-like_TPR_C"/>
</dbReference>
<dbReference type="GO" id="GO:0005829">
    <property type="term" value="C:cytosol"/>
    <property type="evidence" value="ECO:0007669"/>
    <property type="project" value="TreeGrafter"/>
</dbReference>
<dbReference type="Pfam" id="PF25151">
    <property type="entry name" value="TPR_Trm732_C"/>
    <property type="match status" value="1"/>
</dbReference>
<dbReference type="eggNOG" id="KOG1810">
    <property type="taxonomic scope" value="Eukaryota"/>
</dbReference>
<evidence type="ECO:0000259" key="5">
    <source>
        <dbReference type="Pfam" id="PF25150"/>
    </source>
</evidence>
<dbReference type="EMBL" id="GL379804">
    <property type="protein sequence ID" value="EGT38892.1"/>
    <property type="molecule type" value="Genomic_DNA"/>
</dbReference>
<evidence type="ECO:0000256" key="2">
    <source>
        <dbReference type="ARBA" id="ARBA00022694"/>
    </source>
</evidence>
<feature type="domain" description="tRNA (32-2'-O)-methyltransferase regulator THADA-like TPR repeats region" evidence="5">
    <location>
        <begin position="292"/>
        <end position="504"/>
    </location>
</feature>
<dbReference type="GO" id="GO:0030488">
    <property type="term" value="P:tRNA methylation"/>
    <property type="evidence" value="ECO:0007669"/>
    <property type="project" value="TreeGrafter"/>
</dbReference>
<keyword evidence="8" id="KW-1185">Reference proteome</keyword>
<dbReference type="SUPFAM" id="SSF48371">
    <property type="entry name" value="ARM repeat"/>
    <property type="match status" value="1"/>
</dbReference>
<organism evidence="8">
    <name type="scientific">Caenorhabditis brenneri</name>
    <name type="common">Nematode worm</name>
    <dbReference type="NCBI Taxonomy" id="135651"/>
    <lineage>
        <taxon>Eukaryota</taxon>
        <taxon>Metazoa</taxon>
        <taxon>Ecdysozoa</taxon>
        <taxon>Nematoda</taxon>
        <taxon>Chromadorea</taxon>
        <taxon>Rhabditida</taxon>
        <taxon>Rhabditina</taxon>
        <taxon>Rhabditomorpha</taxon>
        <taxon>Rhabditoidea</taxon>
        <taxon>Rhabditidae</taxon>
        <taxon>Peloderinae</taxon>
        <taxon>Caenorhabditis</taxon>
    </lineage>
</organism>
<dbReference type="HOGENOM" id="CLU_256007_0_0_1"/>
<dbReference type="Proteomes" id="UP000008068">
    <property type="component" value="Unassembled WGS sequence"/>
</dbReference>
<feature type="domain" description="tRNA (32-2'-O)-methyltransferase regulator THADA-like C-terminal TPR repeats region" evidence="6">
    <location>
        <begin position="862"/>
        <end position="1006"/>
    </location>
</feature>
<feature type="domain" description="DUF2428" evidence="4">
    <location>
        <begin position="624"/>
        <end position="859"/>
    </location>
</feature>
<dbReference type="FunCoup" id="G0MNP5">
    <property type="interactions" value="2"/>
</dbReference>
<sequence>MPVRVAGKAIRDLEFLHSKVVTTDLFDGDDPKIFEYLRRTLDASEQFLNDSDTVTFAAATLKRILILIQNAELEIPNHLQNSIILHIRRTWDYTTDRVCHDAVDIFTTLIEIHLRTCDDCLERPPADSHANCDWINEITQWLLEPTSLCRSRFRCISQLLAQCTTLRLNLGEDFFRRTYPLLSNLQFSSVIFQLIIDNIFDREELWDLHCELLLHSTDAKLIKSRLIPLLQKHQLSSSNDNKNAESDVAVRFLNQLLIQLNSKNPPSDLQSQLEIVHALVITTWPKKQVKAGAAANLVDFSSWSHCITEDTMAAAIVHVDSEVRLAAFKLVVENPRKTIPFTESDIEYIKTFLASNMTMQTASARQQLIAAFKIMCQRLGASAEAHMKTKQPIERDSDSYSPESSSFDHRGLAKWRFGNENLHPVPESYIALARWMAKLAFESLSSEANFYRRIMALMQIDVLFNKESYICDGKVLFANKLNLDSTLGSDRHKLVVECLDDSYELVATTALGLLKRLDFGNIVMDETSFLNNAFDLMASARSRSSTAAVFRMQYYLAVKPERYTACLIKFLEDARDRSNSVAEDLMNIIHLPIHPLLNMVELLLKNPSWQAADEEKLEFYKDSCINLLLPVCHRIASIVSPVVHNMSPEGCIPNENLKDMCGTSTDKLAGISQHLLVCCWRAHKHISGIFSWIIETLAPKEILSKEVIDEIGEFYWTQLTECKHKGAFESATEGFHQLCQFLWTTSIEDLQKPDDWLDEILAAIRGEKDLTNLCSTRRSAGLPYLVLSIVATEPKTNENKALVRATESLLNMEGKTAEYRIHSMNVMKTIIQSSSLHERTAFCYEKTLRVAIDACRAEWSERNAASQLFAALRTKIFGVMRSAQRTLVVDPKNRKSNYEFFSKFPTLYKFLFDQLHIEQSEFSLLPPLLVLTHLYTPASSSDLYPLGSFIKPLLEISLREKREDLRSHAIAAVVAISDSYAKEELCQWIENFEYKKAGQNQIHSFILLAEGIGSYVEYEERIITVVGSILNSLAFKTWCDFNINLLLTLANRYYLEYDVDEVTVDQVCLAKRPLSVKLLRDRDAFKSEMCRLLRNEDTRREVYRILCKQGWEVCNMFLRAHIISIAIKDLESRNTEQCVAKMIMQILDAAISQAFMSPESMQKLQNLIENRLDDPDLNWTQKSTMAYAMKLKYVHYSYPDEELLTWIRDCYKLDEPETKRAKSEKALISAVIIYLQDESESIRQRTSYHVGHLIRDTGHQAINPEICRLLVTKWCLNDGNENLEKFCTDKKIKVEERDDLFDPCSVNQYEESQLFGDISLYESSLGYSGFNAEMYDIEY</sequence>
<dbReference type="Pfam" id="PF25150">
    <property type="entry name" value="TPR_Trm732"/>
    <property type="match status" value="1"/>
</dbReference>
<reference evidence="8" key="1">
    <citation type="submission" date="2011-07" db="EMBL/GenBank/DDBJ databases">
        <authorList>
            <consortium name="Caenorhabditis brenneri Sequencing and Analysis Consortium"/>
            <person name="Wilson R.K."/>
        </authorList>
    </citation>
    <scope>NUCLEOTIDE SEQUENCE [LARGE SCALE GENOMIC DNA]</scope>
    <source>
        <strain evidence="8">PB2801</strain>
    </source>
</reference>
<proteinExistence type="inferred from homology"/>
<evidence type="ECO:0000256" key="3">
    <source>
        <dbReference type="ARBA" id="ARBA00035698"/>
    </source>
</evidence>
<accession>G0MNP5</accession>
<comment type="similarity">
    <text evidence="1">Belongs to the THADA family.</text>
</comment>